<evidence type="ECO:0000256" key="1">
    <source>
        <dbReference type="SAM" id="MobiDB-lite"/>
    </source>
</evidence>
<organism evidence="2 3">
    <name type="scientific">Portunus trituberculatus</name>
    <name type="common">Swimming crab</name>
    <name type="synonym">Neptunus trituberculatus</name>
    <dbReference type="NCBI Taxonomy" id="210409"/>
    <lineage>
        <taxon>Eukaryota</taxon>
        <taxon>Metazoa</taxon>
        <taxon>Ecdysozoa</taxon>
        <taxon>Arthropoda</taxon>
        <taxon>Crustacea</taxon>
        <taxon>Multicrustacea</taxon>
        <taxon>Malacostraca</taxon>
        <taxon>Eumalacostraca</taxon>
        <taxon>Eucarida</taxon>
        <taxon>Decapoda</taxon>
        <taxon>Pleocyemata</taxon>
        <taxon>Brachyura</taxon>
        <taxon>Eubrachyura</taxon>
        <taxon>Portunoidea</taxon>
        <taxon>Portunidae</taxon>
        <taxon>Portuninae</taxon>
        <taxon>Portunus</taxon>
    </lineage>
</organism>
<feature type="region of interest" description="Disordered" evidence="1">
    <location>
        <begin position="86"/>
        <end position="151"/>
    </location>
</feature>
<reference evidence="2 3" key="1">
    <citation type="submission" date="2019-05" db="EMBL/GenBank/DDBJ databases">
        <title>Another draft genome of Portunus trituberculatus and its Hox gene families provides insights of decapod evolution.</title>
        <authorList>
            <person name="Jeong J.-H."/>
            <person name="Song I."/>
            <person name="Kim S."/>
            <person name="Choi T."/>
            <person name="Kim D."/>
            <person name="Ryu S."/>
            <person name="Kim W."/>
        </authorList>
    </citation>
    <scope>NUCLEOTIDE SEQUENCE [LARGE SCALE GENOMIC DNA]</scope>
    <source>
        <tissue evidence="2">Muscle</tissue>
    </source>
</reference>
<proteinExistence type="predicted"/>
<feature type="compositionally biased region" description="Low complexity" evidence="1">
    <location>
        <begin position="86"/>
        <end position="101"/>
    </location>
</feature>
<dbReference type="OrthoDB" id="247542at2759"/>
<comment type="caution">
    <text evidence="2">The sequence shown here is derived from an EMBL/GenBank/DDBJ whole genome shotgun (WGS) entry which is preliminary data.</text>
</comment>
<protein>
    <submittedName>
        <fullName evidence="2">Protein ABHD1</fullName>
    </submittedName>
</protein>
<feature type="compositionally biased region" description="Basic and acidic residues" evidence="1">
    <location>
        <begin position="126"/>
        <end position="135"/>
    </location>
</feature>
<keyword evidence="3" id="KW-1185">Reference proteome</keyword>
<feature type="compositionally biased region" description="Polar residues" evidence="1">
    <location>
        <begin position="138"/>
        <end position="151"/>
    </location>
</feature>
<gene>
    <name evidence="2" type="primary">ABHD1_2</name>
    <name evidence="2" type="ORF">E2C01_000974</name>
</gene>
<dbReference type="EMBL" id="VSRR010000027">
    <property type="protein sequence ID" value="MPC08388.1"/>
    <property type="molecule type" value="Genomic_DNA"/>
</dbReference>
<sequence>MRVVVVVVYGIPVEEAKKSSHVAIVVTSRGGHIGFMEGIIPTNTYYSDRLYKQLVSSVFSNLEQLGDVRNEAQKYATEVMCSSAGVSGDGEGSSSVAGVSGLQQGEAKSMAGETRLGQTRGNTTSDEGKQREEPSRWWSGQGQEQNLRRSPSLWQAALCPRGPEGGERKIQPHQRGSCCVGVAPHLKLSVELNDLLLTLAGVTLVQVTDVAQLGW</sequence>
<evidence type="ECO:0000313" key="2">
    <source>
        <dbReference type="EMBL" id="MPC08388.1"/>
    </source>
</evidence>
<feature type="compositionally biased region" description="Polar residues" evidence="1">
    <location>
        <begin position="116"/>
        <end position="125"/>
    </location>
</feature>
<accession>A0A5B7CGJ0</accession>
<dbReference type="AlphaFoldDB" id="A0A5B7CGJ0"/>
<name>A0A5B7CGJ0_PORTR</name>
<dbReference type="Proteomes" id="UP000324222">
    <property type="component" value="Unassembled WGS sequence"/>
</dbReference>
<evidence type="ECO:0000313" key="3">
    <source>
        <dbReference type="Proteomes" id="UP000324222"/>
    </source>
</evidence>